<evidence type="ECO:0000313" key="6">
    <source>
        <dbReference type="EMBL" id="CEK51115.1"/>
    </source>
</evidence>
<keyword evidence="3" id="KW-0675">Receptor</keyword>
<keyword evidence="2" id="KW-0297">G-protein coupled receptor</keyword>
<evidence type="ECO:0000256" key="5">
    <source>
        <dbReference type="SAM" id="MobiDB-lite"/>
    </source>
</evidence>
<evidence type="ECO:0000256" key="4">
    <source>
        <dbReference type="ARBA" id="ARBA00023224"/>
    </source>
</evidence>
<gene>
    <name evidence="6" type="primary">ORF12533</name>
</gene>
<dbReference type="AlphaFoldDB" id="A0A0B6Y6J0"/>
<comment type="subcellular location">
    <subcellularLocation>
        <location evidence="1">Membrane</location>
        <topology evidence="1">Multi-pass membrane protein</topology>
    </subcellularLocation>
</comment>
<dbReference type="SUPFAM" id="SSF81321">
    <property type="entry name" value="Family A G protein-coupled receptor-like"/>
    <property type="match status" value="1"/>
</dbReference>
<feature type="compositionally biased region" description="Polar residues" evidence="5">
    <location>
        <begin position="45"/>
        <end position="62"/>
    </location>
</feature>
<dbReference type="PANTHER" id="PTHR24238:SF57">
    <property type="entry name" value="G-PROTEIN COUPLED RECEPTOR 83"/>
    <property type="match status" value="1"/>
</dbReference>
<organism evidence="6">
    <name type="scientific">Arion vulgaris</name>
    <dbReference type="NCBI Taxonomy" id="1028688"/>
    <lineage>
        <taxon>Eukaryota</taxon>
        <taxon>Metazoa</taxon>
        <taxon>Spiralia</taxon>
        <taxon>Lophotrochozoa</taxon>
        <taxon>Mollusca</taxon>
        <taxon>Gastropoda</taxon>
        <taxon>Heterobranchia</taxon>
        <taxon>Euthyneura</taxon>
        <taxon>Panpulmonata</taxon>
        <taxon>Eupulmonata</taxon>
        <taxon>Stylommatophora</taxon>
        <taxon>Helicina</taxon>
        <taxon>Arionoidea</taxon>
        <taxon>Arionidae</taxon>
        <taxon>Arion</taxon>
    </lineage>
</organism>
<evidence type="ECO:0000256" key="3">
    <source>
        <dbReference type="ARBA" id="ARBA00023170"/>
    </source>
</evidence>
<feature type="region of interest" description="Disordered" evidence="5">
    <location>
        <begin position="43"/>
        <end position="62"/>
    </location>
</feature>
<dbReference type="Gene3D" id="1.20.1070.10">
    <property type="entry name" value="Rhodopsin 7-helix transmembrane proteins"/>
    <property type="match status" value="1"/>
</dbReference>
<dbReference type="GO" id="GO:0008188">
    <property type="term" value="F:neuropeptide receptor activity"/>
    <property type="evidence" value="ECO:0007669"/>
    <property type="project" value="TreeGrafter"/>
</dbReference>
<protein>
    <recommendedName>
        <fullName evidence="7">G-protein coupled receptors family 1 profile domain-containing protein</fullName>
    </recommendedName>
</protein>
<dbReference type="GO" id="GO:0005886">
    <property type="term" value="C:plasma membrane"/>
    <property type="evidence" value="ECO:0007669"/>
    <property type="project" value="TreeGrafter"/>
</dbReference>
<reference evidence="6" key="1">
    <citation type="submission" date="2014-12" db="EMBL/GenBank/DDBJ databases">
        <title>Insight into the proteome of Arion vulgaris.</title>
        <authorList>
            <person name="Aradska J."/>
            <person name="Bulat T."/>
            <person name="Smidak R."/>
            <person name="Sarate P."/>
            <person name="Gangsoo J."/>
            <person name="Sialana F."/>
            <person name="Bilban M."/>
            <person name="Lubec G."/>
        </authorList>
    </citation>
    <scope>NUCLEOTIDE SEQUENCE</scope>
    <source>
        <tissue evidence="6">Skin</tissue>
    </source>
</reference>
<accession>A0A0B6Y6J0</accession>
<dbReference type="EMBL" id="HACG01004250">
    <property type="protein sequence ID" value="CEK51115.1"/>
    <property type="molecule type" value="Transcribed_RNA"/>
</dbReference>
<sequence length="83" mass="9895">LCAHWLAMSHSCYNPIVYFSLNSTFRKNLRRVFTLCRHKQKRTLSTRSDTWNGENNKCDSESSLNRNYSMRSFRSSKRATRLE</sequence>
<name>A0A0B6Y6J0_9EUPU</name>
<feature type="non-terminal residue" evidence="6">
    <location>
        <position position="1"/>
    </location>
</feature>
<dbReference type="PANTHER" id="PTHR24238">
    <property type="entry name" value="G-PROTEIN COUPLED RECEPTOR"/>
    <property type="match status" value="1"/>
</dbReference>
<feature type="non-terminal residue" evidence="6">
    <location>
        <position position="83"/>
    </location>
</feature>
<proteinExistence type="predicted"/>
<evidence type="ECO:0000256" key="1">
    <source>
        <dbReference type="ARBA" id="ARBA00004141"/>
    </source>
</evidence>
<evidence type="ECO:0008006" key="7">
    <source>
        <dbReference type="Google" id="ProtNLM"/>
    </source>
</evidence>
<evidence type="ECO:0000256" key="2">
    <source>
        <dbReference type="ARBA" id="ARBA00023040"/>
    </source>
</evidence>
<keyword evidence="4" id="KW-0807">Transducer</keyword>